<dbReference type="Pfam" id="PF00933">
    <property type="entry name" value="Glyco_hydro_3"/>
    <property type="match status" value="1"/>
</dbReference>
<evidence type="ECO:0000259" key="8">
    <source>
        <dbReference type="Pfam" id="PF00933"/>
    </source>
</evidence>
<feature type="compositionally biased region" description="Low complexity" evidence="6">
    <location>
        <begin position="46"/>
        <end position="69"/>
    </location>
</feature>
<comment type="catalytic activity">
    <reaction evidence="1">
        <text>Hydrolysis of terminal non-reducing N-acetyl-D-hexosamine residues in N-acetyl-beta-D-hexosaminides.</text>
        <dbReference type="EC" id="3.2.1.52"/>
    </reaction>
</comment>
<dbReference type="InterPro" id="IPR036962">
    <property type="entry name" value="Glyco_hydro_3_N_sf"/>
</dbReference>
<keyword evidence="7" id="KW-0812">Transmembrane</keyword>
<protein>
    <recommendedName>
        <fullName evidence="3">beta-N-acetylhexosaminidase</fullName>
        <ecNumber evidence="3">3.2.1.52</ecNumber>
    </recommendedName>
</protein>
<comment type="similarity">
    <text evidence="2">Belongs to the glycosyl hydrolase 3 family.</text>
</comment>
<dbReference type="OrthoDB" id="9805821at2"/>
<keyword evidence="7" id="KW-0472">Membrane</keyword>
<sequence length="416" mass="42438">MSDRISAHRPAPRRGRPRGVTGIVGATLLAMAVAGCSMGPWGSGSGPSQPSSTAGSSGPASSRPRSSTGEQGPDSPVGACADAAAGMSLSAQVQTLYMGAVTQSSPGAGANELGQQMVGSVILVASPTSMSAAKNLTDALHRQDPEALIAVDQEGGEVAHLSGNGFTPIPSAAEQAALPVEQITENWTTWAGELGQAGINYDLAPVADVVAPEMTARNQPIGLLGRGYGQTPKDVTANAGAALTGMRNANILTSIKHFPGLGDVTENTDFAVAIDTTTTTDSDTVKVFADLAGNADSVMVSSAIYQQIDPDNPAVFSSTIVTGMLREQLGYQGVIISDDLGSAVALESYEVAERGTLFLRAGGDLALDVDPSTVNDMVRNTLDAAQSDEEFAAQITDKAARVLALKEQAGVYSCSG</sequence>
<evidence type="ECO:0000256" key="7">
    <source>
        <dbReference type="SAM" id="Phobius"/>
    </source>
</evidence>
<dbReference type="AlphaFoldDB" id="A0A375I084"/>
<dbReference type="InterPro" id="IPR019800">
    <property type="entry name" value="Glyco_hydro_3_AS"/>
</dbReference>
<dbReference type="PROSITE" id="PS00775">
    <property type="entry name" value="GLYCOSYL_HYDROL_F3"/>
    <property type="match status" value="1"/>
</dbReference>
<evidence type="ECO:0000256" key="3">
    <source>
        <dbReference type="ARBA" id="ARBA00012663"/>
    </source>
</evidence>
<dbReference type="InterPro" id="IPR001764">
    <property type="entry name" value="Glyco_hydro_3_N"/>
</dbReference>
<dbReference type="Proteomes" id="UP000265962">
    <property type="component" value="Unassembled WGS sequence"/>
</dbReference>
<dbReference type="GO" id="GO:0004563">
    <property type="term" value="F:beta-N-acetylhexosaminidase activity"/>
    <property type="evidence" value="ECO:0007669"/>
    <property type="project" value="UniProtKB-EC"/>
</dbReference>
<dbReference type="PANTHER" id="PTHR30480:SF13">
    <property type="entry name" value="BETA-HEXOSAMINIDASE"/>
    <property type="match status" value="1"/>
</dbReference>
<feature type="region of interest" description="Disordered" evidence="6">
    <location>
        <begin position="39"/>
        <end position="81"/>
    </location>
</feature>
<evidence type="ECO:0000313" key="10">
    <source>
        <dbReference type="Proteomes" id="UP000265962"/>
    </source>
</evidence>
<dbReference type="Gene3D" id="3.20.20.300">
    <property type="entry name" value="Glycoside hydrolase, family 3, N-terminal domain"/>
    <property type="match status" value="1"/>
</dbReference>
<keyword evidence="4 9" id="KW-0378">Hydrolase</keyword>
<dbReference type="GO" id="GO:0009254">
    <property type="term" value="P:peptidoglycan turnover"/>
    <property type="evidence" value="ECO:0007669"/>
    <property type="project" value="TreeGrafter"/>
</dbReference>
<dbReference type="PANTHER" id="PTHR30480">
    <property type="entry name" value="BETA-HEXOSAMINIDASE-RELATED"/>
    <property type="match status" value="1"/>
</dbReference>
<evidence type="ECO:0000256" key="2">
    <source>
        <dbReference type="ARBA" id="ARBA00005336"/>
    </source>
</evidence>
<dbReference type="InterPro" id="IPR050226">
    <property type="entry name" value="NagZ_Beta-hexosaminidase"/>
</dbReference>
<feature type="domain" description="Glycoside hydrolase family 3 N-terminal" evidence="8">
    <location>
        <begin position="109"/>
        <end position="404"/>
    </location>
</feature>
<accession>A0A375I084</accession>
<evidence type="ECO:0000256" key="6">
    <source>
        <dbReference type="SAM" id="MobiDB-lite"/>
    </source>
</evidence>
<feature type="region of interest" description="Disordered" evidence="6">
    <location>
        <begin position="1"/>
        <end position="20"/>
    </location>
</feature>
<dbReference type="SUPFAM" id="SSF51445">
    <property type="entry name" value="(Trans)glycosidases"/>
    <property type="match status" value="1"/>
</dbReference>
<dbReference type="GO" id="GO:0005975">
    <property type="term" value="P:carbohydrate metabolic process"/>
    <property type="evidence" value="ECO:0007669"/>
    <property type="project" value="InterPro"/>
</dbReference>
<name>A0A375I084_9ACTN</name>
<keyword evidence="7" id="KW-1133">Transmembrane helix</keyword>
<gene>
    <name evidence="9" type="ORF">PROPJV5_0982</name>
</gene>
<dbReference type="InterPro" id="IPR017853">
    <property type="entry name" value="GH"/>
</dbReference>
<keyword evidence="5 9" id="KW-0326">Glycosidase</keyword>
<evidence type="ECO:0000313" key="9">
    <source>
        <dbReference type="EMBL" id="SPF68025.1"/>
    </source>
</evidence>
<keyword evidence="10" id="KW-1185">Reference proteome</keyword>
<dbReference type="EC" id="3.2.1.52" evidence="3"/>
<organism evidence="9 10">
    <name type="scientific">Propionibacterium ruminifibrarum</name>
    <dbReference type="NCBI Taxonomy" id="1962131"/>
    <lineage>
        <taxon>Bacteria</taxon>
        <taxon>Bacillati</taxon>
        <taxon>Actinomycetota</taxon>
        <taxon>Actinomycetes</taxon>
        <taxon>Propionibacteriales</taxon>
        <taxon>Propionibacteriaceae</taxon>
        <taxon>Propionibacterium</taxon>
    </lineage>
</organism>
<feature type="transmembrane region" description="Helical" evidence="7">
    <location>
        <begin position="20"/>
        <end position="41"/>
    </location>
</feature>
<evidence type="ECO:0000256" key="5">
    <source>
        <dbReference type="ARBA" id="ARBA00023295"/>
    </source>
</evidence>
<evidence type="ECO:0000256" key="4">
    <source>
        <dbReference type="ARBA" id="ARBA00022801"/>
    </source>
</evidence>
<dbReference type="RefSeq" id="WP_119715217.1">
    <property type="nucleotide sequence ID" value="NZ_OMOH01000003.1"/>
</dbReference>
<dbReference type="EMBL" id="OMOH01000003">
    <property type="protein sequence ID" value="SPF68025.1"/>
    <property type="molecule type" value="Genomic_DNA"/>
</dbReference>
<proteinExistence type="inferred from homology"/>
<evidence type="ECO:0000256" key="1">
    <source>
        <dbReference type="ARBA" id="ARBA00001231"/>
    </source>
</evidence>
<reference evidence="10" key="1">
    <citation type="submission" date="2018-02" db="EMBL/GenBank/DDBJ databases">
        <authorList>
            <person name="Hornung B."/>
        </authorList>
    </citation>
    <scope>NUCLEOTIDE SEQUENCE [LARGE SCALE GENOMIC DNA]</scope>
</reference>